<dbReference type="Proteomes" id="UP001519363">
    <property type="component" value="Unassembled WGS sequence"/>
</dbReference>
<evidence type="ECO:0000313" key="3">
    <source>
        <dbReference type="EMBL" id="MBP2475661.1"/>
    </source>
</evidence>
<feature type="domain" description="IrrE N-terminal-like" evidence="2">
    <location>
        <begin position="86"/>
        <end position="157"/>
    </location>
</feature>
<dbReference type="RefSeq" id="WP_086786073.1">
    <property type="nucleotide sequence ID" value="NZ_JAGIOO010000001.1"/>
</dbReference>
<comment type="caution">
    <text evidence="3">The sequence shown here is derived from an EMBL/GenBank/DDBJ whole genome shotgun (WGS) entry which is preliminary data.</text>
</comment>
<organism evidence="3 4">
    <name type="scientific">Crossiella equi</name>
    <dbReference type="NCBI Taxonomy" id="130796"/>
    <lineage>
        <taxon>Bacteria</taxon>
        <taxon>Bacillati</taxon>
        <taxon>Actinomycetota</taxon>
        <taxon>Actinomycetes</taxon>
        <taxon>Pseudonocardiales</taxon>
        <taxon>Pseudonocardiaceae</taxon>
        <taxon>Crossiella</taxon>
    </lineage>
</organism>
<proteinExistence type="predicted"/>
<gene>
    <name evidence="3" type="ORF">JOF53_004533</name>
</gene>
<keyword evidence="4" id="KW-1185">Reference proteome</keyword>
<feature type="region of interest" description="Disordered" evidence="1">
    <location>
        <begin position="1"/>
        <end position="24"/>
    </location>
</feature>
<evidence type="ECO:0000259" key="2">
    <source>
        <dbReference type="Pfam" id="PF06114"/>
    </source>
</evidence>
<dbReference type="InterPro" id="IPR010359">
    <property type="entry name" value="IrrE_HExxH"/>
</dbReference>
<accession>A0ABS5AGF0</accession>
<sequence length="188" mass="21215">MTDEGGTPHRPWWRRGRGEQLDTGAPVLTEEGVRRVVGSLPLPDPFDVRELVRLVAERRQRAITVLPYPAHVVARARAQHEPLPYGMWLAGTTADFIFYREDTTEMHQQHVILHELGHICLRHRTDTIDDVDAARITGGAAKRTVYGDGQERAAELFAYLVEQRAGSLNGRADADSKVARRYRALLED</sequence>
<dbReference type="Gene3D" id="1.10.10.2910">
    <property type="match status" value="1"/>
</dbReference>
<dbReference type="Pfam" id="PF06114">
    <property type="entry name" value="Peptidase_M78"/>
    <property type="match status" value="1"/>
</dbReference>
<evidence type="ECO:0000313" key="4">
    <source>
        <dbReference type="Proteomes" id="UP001519363"/>
    </source>
</evidence>
<reference evidence="3 4" key="1">
    <citation type="submission" date="2021-03" db="EMBL/GenBank/DDBJ databases">
        <title>Sequencing the genomes of 1000 actinobacteria strains.</title>
        <authorList>
            <person name="Klenk H.-P."/>
        </authorList>
    </citation>
    <scope>NUCLEOTIDE SEQUENCE [LARGE SCALE GENOMIC DNA]</scope>
    <source>
        <strain evidence="3 4">DSM 44580</strain>
    </source>
</reference>
<evidence type="ECO:0000256" key="1">
    <source>
        <dbReference type="SAM" id="MobiDB-lite"/>
    </source>
</evidence>
<dbReference type="EMBL" id="JAGIOO010000001">
    <property type="protein sequence ID" value="MBP2475661.1"/>
    <property type="molecule type" value="Genomic_DNA"/>
</dbReference>
<name>A0ABS5AGF0_9PSEU</name>
<protein>
    <recommendedName>
        <fullName evidence="2">IrrE N-terminal-like domain-containing protein</fullName>
    </recommendedName>
</protein>